<evidence type="ECO:0000256" key="1">
    <source>
        <dbReference type="SAM" id="MobiDB-lite"/>
    </source>
</evidence>
<dbReference type="EMBL" id="FQNC01000044">
    <property type="protein sequence ID" value="SGY54221.1"/>
    <property type="molecule type" value="Genomic_DNA"/>
</dbReference>
<dbReference type="InterPro" id="IPR015943">
    <property type="entry name" value="WD40/YVTN_repeat-like_dom_sf"/>
</dbReference>
<dbReference type="Gene3D" id="2.130.10.10">
    <property type="entry name" value="YVTN repeat-like/Quinoprotein amine dehydrogenase"/>
    <property type="match status" value="1"/>
</dbReference>
<dbReference type="InterPro" id="IPR036322">
    <property type="entry name" value="WD40_repeat_dom_sf"/>
</dbReference>
<feature type="domain" description="F-box" evidence="2">
    <location>
        <begin position="178"/>
        <end position="213"/>
    </location>
</feature>
<dbReference type="AlphaFoldDB" id="A0A2X0M8B3"/>
<dbReference type="Proteomes" id="UP000249464">
    <property type="component" value="Unassembled WGS sequence"/>
</dbReference>
<protein>
    <submittedName>
        <fullName evidence="3">BQ5605_C006g03855 protein</fullName>
    </submittedName>
</protein>
<evidence type="ECO:0000259" key="2">
    <source>
        <dbReference type="PROSITE" id="PS50181"/>
    </source>
</evidence>
<dbReference type="Pfam" id="PF12937">
    <property type="entry name" value="F-box-like"/>
    <property type="match status" value="1"/>
</dbReference>
<accession>A0A2X0M8B3</accession>
<feature type="compositionally biased region" description="Low complexity" evidence="1">
    <location>
        <begin position="33"/>
        <end position="53"/>
    </location>
</feature>
<evidence type="ECO:0000313" key="3">
    <source>
        <dbReference type="EMBL" id="SGY54221.1"/>
    </source>
</evidence>
<evidence type="ECO:0000313" key="4">
    <source>
        <dbReference type="Proteomes" id="UP000249464"/>
    </source>
</evidence>
<dbReference type="SUPFAM" id="SSF81383">
    <property type="entry name" value="F-box domain"/>
    <property type="match status" value="1"/>
</dbReference>
<dbReference type="SMART" id="SM00256">
    <property type="entry name" value="FBOX"/>
    <property type="match status" value="1"/>
</dbReference>
<feature type="region of interest" description="Disordered" evidence="1">
    <location>
        <begin position="557"/>
        <end position="579"/>
    </location>
</feature>
<gene>
    <name evidence="3" type="primary">BQ5605_C006g03855</name>
    <name evidence="3" type="ORF">BQ5605_C006G03855</name>
</gene>
<feature type="compositionally biased region" description="Polar residues" evidence="1">
    <location>
        <begin position="54"/>
        <end position="63"/>
    </location>
</feature>
<proteinExistence type="predicted"/>
<dbReference type="SUPFAM" id="SSF50978">
    <property type="entry name" value="WD40 repeat-like"/>
    <property type="match status" value="1"/>
</dbReference>
<reference evidence="3 4" key="1">
    <citation type="submission" date="2016-11" db="EMBL/GenBank/DDBJ databases">
        <authorList>
            <person name="Jaros S."/>
            <person name="Januszkiewicz K."/>
            <person name="Wedrychowicz H."/>
        </authorList>
    </citation>
    <scope>NUCLEOTIDE SEQUENCE [LARGE SCALE GENOMIC DNA]</scope>
</reference>
<dbReference type="InterPro" id="IPR036047">
    <property type="entry name" value="F-box-like_dom_sf"/>
</dbReference>
<organism evidence="3 4">
    <name type="scientific">Microbotryum silenes-dioicae</name>
    <dbReference type="NCBI Taxonomy" id="796604"/>
    <lineage>
        <taxon>Eukaryota</taxon>
        <taxon>Fungi</taxon>
        <taxon>Dikarya</taxon>
        <taxon>Basidiomycota</taxon>
        <taxon>Pucciniomycotina</taxon>
        <taxon>Microbotryomycetes</taxon>
        <taxon>Microbotryales</taxon>
        <taxon>Microbotryaceae</taxon>
        <taxon>Microbotryum</taxon>
    </lineage>
</organism>
<name>A0A2X0M8B3_9BASI</name>
<feature type="region of interest" description="Disordered" evidence="1">
    <location>
        <begin position="1"/>
        <end position="80"/>
    </location>
</feature>
<dbReference type="InterPro" id="IPR001810">
    <property type="entry name" value="F-box_dom"/>
</dbReference>
<dbReference type="STRING" id="796604.A0A2X0M8B3"/>
<sequence>MVNHVPRPDTSYTSYTSYGPRSWTLGGGGGGPSDSLSSTSAFPTSPTASGPSSFVASTPTSNGHLGRSAGPSGGKGKMRAKEVSVIRVVLSRSSLVTGHRSPVTAVHEACGGRQVACQHRDRPSRFGLDMIDALHLRRRRTLQLSHRDELVAKGHCNMSCYVRSSSVATSYSTNSFESVPIQNLPTKLLSHVFAHLSPSSLNAAQLVCRRWNESAFETYYGLVAPNGSVSLGRRIESTSWKAEYRSRVLLLHRWSKSRTPALTHNPDIGLLSSMHIHLPFSQGAATGSSSPCTPHAVLSPVLLSLSEQLGRPFGFAPIPVTSSVISPDGTRIVFGMADVTIRIVSCGATGRGVVAGVGERGEVRAIANVHREGTDVVALAFGRPDPRARADVFVSVGQDGLVAVWQVSSNSNARDRMAPAIKLWSTRVDSRLAAIALGLSTGAVLCWTQIDLETRHVQEPAETVAFHELDLRTTDPINALHFDHSPMHESHRLLVHATGHSEFLKYSFDAARSPPARVVFAHPFKHLGNLTAFAFNFDEPPASLALVHSTLREGRITGFTPNDPSTPVHENLPTSSSKASLASLAGSTVSLFEAEPGHSSSDIQQPGGSSSFGRCKFVVAGDASGRVHTWDWDVNSTDANVDPHQTTTTSESRVTALEVTEAMIFVGSLDAAGQIDANDKERWSVSHIRAN</sequence>
<dbReference type="Gene3D" id="1.20.1280.50">
    <property type="match status" value="1"/>
</dbReference>
<dbReference type="PROSITE" id="PS50181">
    <property type="entry name" value="FBOX"/>
    <property type="match status" value="1"/>
</dbReference>
<keyword evidence="4" id="KW-1185">Reference proteome</keyword>
<dbReference type="CDD" id="cd09917">
    <property type="entry name" value="F-box_SF"/>
    <property type="match status" value="1"/>
</dbReference>